<evidence type="ECO:0000256" key="11">
    <source>
        <dbReference type="PROSITE-ProRule" id="PRU01240"/>
    </source>
</evidence>
<dbReference type="PROSITE" id="PS00138">
    <property type="entry name" value="SUBTILASE_SER"/>
    <property type="match status" value="1"/>
</dbReference>
<organism evidence="16 17">
    <name type="scientific">Morus notabilis</name>
    <dbReference type="NCBI Taxonomy" id="981085"/>
    <lineage>
        <taxon>Eukaryota</taxon>
        <taxon>Viridiplantae</taxon>
        <taxon>Streptophyta</taxon>
        <taxon>Embryophyta</taxon>
        <taxon>Tracheophyta</taxon>
        <taxon>Spermatophyta</taxon>
        <taxon>Magnoliopsida</taxon>
        <taxon>eudicotyledons</taxon>
        <taxon>Gunneridae</taxon>
        <taxon>Pentapetalae</taxon>
        <taxon>rosids</taxon>
        <taxon>fabids</taxon>
        <taxon>Rosales</taxon>
        <taxon>Moraceae</taxon>
        <taxon>Moreae</taxon>
        <taxon>Morus</taxon>
    </lineage>
</organism>
<evidence type="ECO:0000313" key="16">
    <source>
        <dbReference type="EMBL" id="EXB44295.1"/>
    </source>
</evidence>
<dbReference type="Proteomes" id="UP000030645">
    <property type="component" value="Unassembled WGS sequence"/>
</dbReference>
<evidence type="ECO:0000259" key="15">
    <source>
        <dbReference type="Pfam" id="PF17766"/>
    </source>
</evidence>
<evidence type="ECO:0000259" key="14">
    <source>
        <dbReference type="Pfam" id="PF05922"/>
    </source>
</evidence>
<keyword evidence="5" id="KW-0964">Secreted</keyword>
<evidence type="ECO:0000259" key="13">
    <source>
        <dbReference type="Pfam" id="PF00082"/>
    </source>
</evidence>
<dbReference type="MEROPS" id="S08.A09"/>
<evidence type="ECO:0000256" key="8">
    <source>
        <dbReference type="ARBA" id="ARBA00022801"/>
    </source>
</evidence>
<dbReference type="InterPro" id="IPR015500">
    <property type="entry name" value="Peptidase_S8_subtilisin-rel"/>
</dbReference>
<feature type="active site" description="Charge relay system" evidence="10 11">
    <location>
        <position position="117"/>
    </location>
</feature>
<evidence type="ECO:0000256" key="10">
    <source>
        <dbReference type="PIRSR" id="PIRSR615500-1"/>
    </source>
</evidence>
<keyword evidence="17" id="KW-1185">Reference proteome</keyword>
<reference evidence="17" key="1">
    <citation type="submission" date="2013-01" db="EMBL/GenBank/DDBJ databases">
        <title>Draft Genome Sequence of a Mulberry Tree, Morus notabilis C.K. Schneid.</title>
        <authorList>
            <person name="He N."/>
            <person name="Zhao S."/>
        </authorList>
    </citation>
    <scope>NUCLEOTIDE SEQUENCE</scope>
</reference>
<name>W9QY75_9ROSA</name>
<keyword evidence="6 11" id="KW-0645">Protease</keyword>
<dbReference type="InterPro" id="IPR045051">
    <property type="entry name" value="SBT"/>
</dbReference>
<dbReference type="InterPro" id="IPR034197">
    <property type="entry name" value="Peptidases_S8_3"/>
</dbReference>
<feature type="domain" description="Subtilisin-like protease fibronectin type-III" evidence="15">
    <location>
        <begin position="818"/>
        <end position="915"/>
    </location>
</feature>
<dbReference type="PANTHER" id="PTHR10795">
    <property type="entry name" value="PROPROTEIN CONVERTASE SUBTILISIN/KEXIN"/>
    <property type="match status" value="1"/>
</dbReference>
<dbReference type="InterPro" id="IPR000209">
    <property type="entry name" value="Peptidase_S8/S53_dom"/>
</dbReference>
<dbReference type="InterPro" id="IPR037045">
    <property type="entry name" value="S8pro/Inhibitor_I9_sf"/>
</dbReference>
<feature type="active site" description="Charge relay system" evidence="10 11">
    <location>
        <position position="528"/>
    </location>
</feature>
<proteinExistence type="inferred from homology"/>
<dbReference type="PRINTS" id="PR00723">
    <property type="entry name" value="SUBTILISIN"/>
</dbReference>
<dbReference type="CDD" id="cd02120">
    <property type="entry name" value="PA_subtilisin_like"/>
    <property type="match status" value="1"/>
</dbReference>
<keyword evidence="9 11" id="KW-0720">Serine protease</keyword>
<dbReference type="Gene3D" id="3.40.50.200">
    <property type="entry name" value="Peptidase S8/S53 domain"/>
    <property type="match status" value="1"/>
</dbReference>
<comment type="similarity">
    <text evidence="3 11">Belongs to the peptidase S8 family.</text>
</comment>
<comment type="function">
    <text evidence="1">Required for arbuscular mycorrhiza (AM) development during AM symbiosis with AM fungi (e.g. Glomeromycota intraradices).</text>
</comment>
<dbReference type="GO" id="GO:0009609">
    <property type="term" value="P:response to symbiotic bacterium"/>
    <property type="evidence" value="ECO:0007669"/>
    <property type="project" value="UniProtKB-ARBA"/>
</dbReference>
<dbReference type="FunFam" id="3.40.50.200:FF:000006">
    <property type="entry name" value="Subtilisin-like protease SBT1.5"/>
    <property type="match status" value="1"/>
</dbReference>
<evidence type="ECO:0000256" key="12">
    <source>
        <dbReference type="SAM" id="MobiDB-lite"/>
    </source>
</evidence>
<evidence type="ECO:0000256" key="7">
    <source>
        <dbReference type="ARBA" id="ARBA00022729"/>
    </source>
</evidence>
<dbReference type="Pfam" id="PF17766">
    <property type="entry name" value="fn3_6"/>
    <property type="match status" value="2"/>
</dbReference>
<dbReference type="GO" id="GO:0048046">
    <property type="term" value="C:apoplast"/>
    <property type="evidence" value="ECO:0007669"/>
    <property type="project" value="UniProtKB-SubCell"/>
</dbReference>
<evidence type="ECO:0000256" key="4">
    <source>
        <dbReference type="ARBA" id="ARBA00022523"/>
    </source>
</evidence>
<dbReference type="InterPro" id="IPR010259">
    <property type="entry name" value="S8pro/Inhibitor_I9"/>
</dbReference>
<dbReference type="InterPro" id="IPR023828">
    <property type="entry name" value="Peptidase_S8_Ser-AS"/>
</dbReference>
<comment type="subcellular location">
    <subcellularLocation>
        <location evidence="2">Secreted</location>
        <location evidence="2">Extracellular space</location>
        <location evidence="2">Apoplast</location>
    </subcellularLocation>
</comment>
<feature type="active site" description="Charge relay system" evidence="10 11">
    <location>
        <position position="190"/>
    </location>
</feature>
<protein>
    <submittedName>
        <fullName evidence="16">Subtilisin-like protease</fullName>
    </submittedName>
</protein>
<evidence type="ECO:0000313" key="17">
    <source>
        <dbReference type="Proteomes" id="UP000030645"/>
    </source>
</evidence>
<evidence type="ECO:0000256" key="2">
    <source>
        <dbReference type="ARBA" id="ARBA00004271"/>
    </source>
</evidence>
<evidence type="ECO:0000256" key="9">
    <source>
        <dbReference type="ARBA" id="ARBA00022825"/>
    </source>
</evidence>
<keyword evidence="8 11" id="KW-0378">Hydrolase</keyword>
<dbReference type="GO" id="GO:0004252">
    <property type="term" value="F:serine-type endopeptidase activity"/>
    <property type="evidence" value="ECO:0007669"/>
    <property type="project" value="UniProtKB-UniRule"/>
</dbReference>
<dbReference type="AlphaFoldDB" id="W9QY75"/>
<dbReference type="Pfam" id="PF00082">
    <property type="entry name" value="Peptidase_S8"/>
    <property type="match status" value="1"/>
</dbReference>
<feature type="domain" description="Peptidase S8/S53" evidence="13">
    <location>
        <begin position="109"/>
        <end position="572"/>
    </location>
</feature>
<dbReference type="SUPFAM" id="SSF52743">
    <property type="entry name" value="Subtilisin-like"/>
    <property type="match status" value="1"/>
</dbReference>
<dbReference type="FunFam" id="3.50.30.30:FF:000005">
    <property type="entry name" value="subtilisin-like protease SBT1.5"/>
    <property type="match status" value="1"/>
</dbReference>
<accession>W9QY75</accession>
<sequence length="919" mass="99600">MGASDPSLNGNGDDAKVGESAYLQLLSSIIKPSKENYERMSIIHNYNHAFRGFSAMLTELEASVLSDHEEVVTVLPDTMLQLHTTRSWDFLEGKAGRLSTWTSDKHLSSDVIIGIIDTGIWPESPSFHDVGMGPVPSRWKGACMEGFDFKKSHCNRKLIGARYYNAPLMSSGNQSQEAKSNGSPRDTVGHGTHTASTAAGVRVANASYYGLAKGMARGGSPSARIASYKACSPEGCSGATILKAIDDAIKDGVDMISISIGMNSLFQSDYLNDPIAIGAFHAEQMGVMVICSAGNDGPDAYTVVNTAPWVLTVAASSIDRDFQSTVLLGNGKALKGSSINFSNHSRSKAYPLVFGKDVTANFTPASEARNCYPGSLDPKKVAGKIVVCANDDPSVTRRIKKLVVEDAKAKGMILIDEDEKGVPFDSGVFSFVEVGSVAGSQILHYLNSTKKPTAAILPAVEVLRYRPAPVVAYFSSRGPAQLTENILKPDIMAPGVAILAAVIPKSNEPGTAPTGMEPSDFAMKSGTSMACPHVTGAAAFVKSVRRRWTSSMIRSSLMTTATVYNNLRKPVTNNSKYIANPHETGVGEINPIKALNPGLVFETTVQNYLEFLCYYGYSEKNIRSMSNTKFSCPKLPIAQLISNVNYPSISISKLSRHEAAPKVIKRTVTNVGPSNSTYIANVNSPKGLVVKVTPDKIVFNKVQKRVPFQISFFGKEAPKGYNFGSVTWFDGRHSVPTVYNNLRKPVTNNSKYIANPHETGVGEINPIKALNPGLVFETTVQNYLEFLCYYGYSEKNIRSMSNTKFSCPKLPIAQLISNVNYPSISISKLSRHEAAPKVIKRTVTNVGPSNSTYIANVNSPKGLVVKVTPDKIVFNKVQKRVPFQISFFGKEAPKGYNFGSVTWFDGRHSVRVVFSVNVE</sequence>
<dbReference type="CDD" id="cd04852">
    <property type="entry name" value="Peptidases_S8_3"/>
    <property type="match status" value="1"/>
</dbReference>
<feature type="domain" description="Inhibitor I9" evidence="14">
    <location>
        <begin position="24"/>
        <end position="83"/>
    </location>
</feature>
<dbReference type="InterPro" id="IPR036852">
    <property type="entry name" value="Peptidase_S8/S53_dom_sf"/>
</dbReference>
<dbReference type="eggNOG" id="ENOG502QU9V">
    <property type="taxonomic scope" value="Eukaryota"/>
</dbReference>
<feature type="compositionally biased region" description="Polar residues" evidence="12">
    <location>
        <begin position="170"/>
        <end position="184"/>
    </location>
</feature>
<evidence type="ECO:0000256" key="6">
    <source>
        <dbReference type="ARBA" id="ARBA00022670"/>
    </source>
</evidence>
<dbReference type="Gene3D" id="2.60.40.2310">
    <property type="match status" value="2"/>
</dbReference>
<keyword evidence="4" id="KW-0052">Apoplast</keyword>
<evidence type="ECO:0000256" key="1">
    <source>
        <dbReference type="ARBA" id="ARBA00002076"/>
    </source>
</evidence>
<feature type="domain" description="Subtilisin-like protease fibronectin type-III" evidence="15">
    <location>
        <begin position="643"/>
        <end position="735"/>
    </location>
</feature>
<dbReference type="EMBL" id="KE343860">
    <property type="protein sequence ID" value="EXB44295.1"/>
    <property type="molecule type" value="Genomic_DNA"/>
</dbReference>
<dbReference type="InterPro" id="IPR041469">
    <property type="entry name" value="Subtilisin-like_FN3"/>
</dbReference>
<feature type="region of interest" description="Disordered" evidence="12">
    <location>
        <begin position="170"/>
        <end position="194"/>
    </location>
</feature>
<dbReference type="GO" id="GO:0009610">
    <property type="term" value="P:response to symbiotic fungus"/>
    <property type="evidence" value="ECO:0007669"/>
    <property type="project" value="UniProtKB-ARBA"/>
</dbReference>
<gene>
    <name evidence="16" type="ORF">L484_012214</name>
</gene>
<dbReference type="Pfam" id="PF05922">
    <property type="entry name" value="Inhibitor_I9"/>
    <property type="match status" value="1"/>
</dbReference>
<dbReference type="Gene3D" id="3.50.30.30">
    <property type="match status" value="1"/>
</dbReference>
<evidence type="ECO:0000256" key="5">
    <source>
        <dbReference type="ARBA" id="ARBA00022525"/>
    </source>
</evidence>
<dbReference type="Gene3D" id="3.30.70.80">
    <property type="entry name" value="Peptidase S8 propeptide/proteinase inhibitor I9"/>
    <property type="match status" value="1"/>
</dbReference>
<keyword evidence="7" id="KW-0732">Signal</keyword>
<dbReference type="PROSITE" id="PS51892">
    <property type="entry name" value="SUBTILASE"/>
    <property type="match status" value="1"/>
</dbReference>
<evidence type="ECO:0000256" key="3">
    <source>
        <dbReference type="ARBA" id="ARBA00011073"/>
    </source>
</evidence>
<dbReference type="GO" id="GO:0006508">
    <property type="term" value="P:proteolysis"/>
    <property type="evidence" value="ECO:0007669"/>
    <property type="project" value="UniProtKB-KW"/>
</dbReference>